<comment type="caution">
    <text evidence="2">The sequence shown here is derived from an EMBL/GenBank/DDBJ whole genome shotgun (WGS) entry which is preliminary data.</text>
</comment>
<dbReference type="EMBL" id="CAJOBA010035652">
    <property type="protein sequence ID" value="CAF4008222.1"/>
    <property type="molecule type" value="Genomic_DNA"/>
</dbReference>
<reference evidence="2" key="1">
    <citation type="submission" date="2021-02" db="EMBL/GenBank/DDBJ databases">
        <authorList>
            <person name="Nowell W R."/>
        </authorList>
    </citation>
    <scope>NUCLEOTIDE SEQUENCE</scope>
</reference>
<dbReference type="Pfam" id="PF12473">
    <property type="entry name" value="DUF3694"/>
    <property type="match status" value="1"/>
</dbReference>
<dbReference type="EMBL" id="CAJNOK010014116">
    <property type="protein sequence ID" value="CAF1197957.1"/>
    <property type="molecule type" value="Genomic_DNA"/>
</dbReference>
<sequence length="69" mass="8154">IQRRISITLCYESVSELIWKDVREVVVGRIRGQRDSVFDESDGHVLSLNVISARYLQKQHDERYIDLCF</sequence>
<feature type="non-terminal residue" evidence="2">
    <location>
        <position position="1"/>
    </location>
</feature>
<accession>A0A8S2EP05</accession>
<dbReference type="Proteomes" id="UP000682733">
    <property type="component" value="Unassembled WGS sequence"/>
</dbReference>
<organism evidence="2 4">
    <name type="scientific">Didymodactylos carnosus</name>
    <dbReference type="NCBI Taxonomy" id="1234261"/>
    <lineage>
        <taxon>Eukaryota</taxon>
        <taxon>Metazoa</taxon>
        <taxon>Spiralia</taxon>
        <taxon>Gnathifera</taxon>
        <taxon>Rotifera</taxon>
        <taxon>Eurotatoria</taxon>
        <taxon>Bdelloidea</taxon>
        <taxon>Philodinida</taxon>
        <taxon>Philodinidae</taxon>
        <taxon>Didymodactylos</taxon>
    </lineage>
</organism>
<protein>
    <recommendedName>
        <fullName evidence="1">Kinesin-like domain-containing protein</fullName>
    </recommendedName>
</protein>
<dbReference type="InterPro" id="IPR022164">
    <property type="entry name" value="Kinesin-like"/>
</dbReference>
<dbReference type="AlphaFoldDB" id="A0A8S2EP05"/>
<evidence type="ECO:0000313" key="3">
    <source>
        <dbReference type="EMBL" id="CAF4008222.1"/>
    </source>
</evidence>
<evidence type="ECO:0000313" key="4">
    <source>
        <dbReference type="Proteomes" id="UP000677228"/>
    </source>
</evidence>
<feature type="domain" description="Kinesin-like" evidence="1">
    <location>
        <begin position="1"/>
        <end position="63"/>
    </location>
</feature>
<proteinExistence type="predicted"/>
<evidence type="ECO:0000259" key="1">
    <source>
        <dbReference type="Pfam" id="PF12473"/>
    </source>
</evidence>
<name>A0A8S2EP05_9BILA</name>
<evidence type="ECO:0000313" key="2">
    <source>
        <dbReference type="EMBL" id="CAF1197957.1"/>
    </source>
</evidence>
<gene>
    <name evidence="2" type="ORF">OVA965_LOCUS23844</name>
    <name evidence="3" type="ORF">TMI583_LOCUS24567</name>
</gene>
<dbReference type="Proteomes" id="UP000677228">
    <property type="component" value="Unassembled WGS sequence"/>
</dbReference>